<dbReference type="GeneID" id="108557543"/>
<reference evidence="3" key="1">
    <citation type="submission" date="2025-08" db="UniProtKB">
        <authorList>
            <consortium name="RefSeq"/>
        </authorList>
    </citation>
    <scope>IDENTIFICATION</scope>
    <source>
        <tissue evidence="3">Whole Larva</tissue>
    </source>
</reference>
<sequence>MRILSSSTSSEHWLTLMTCTVCAHTPDDSPVYKCNLGHTICYPCFQRLVVAGGMPVCGVCESDKFTRHDVSPDFLRKLKTKPGIGRPHRYTLERTCLNGGQQLVRNGGVDDSVTVEQLFQLPSCKIQQLFDETTKERIRGMNFDSAADMRSQLNLKNERRDEEVCTVYTLEDKSNSKIWLKKCNRDSSSIYNFENVGGGIQAMQSRKPLKCPHDPCNKIIAVSSFQTHFKYEHCDFERFDAERGKELRLNFNPTIIEHDKTICLGIIRLHDGNCNSGCSGGSITKIARKFNRKQEVDTFWVMVSGSPDDRPEHAYAVVWLFSNNGQFYNCTIELSSVHDVMTVTTLCGVNAMHESQSIADITLRLNCLFLTHGTIASMLGYSPKLKLRITIF</sequence>
<dbReference type="InterPro" id="IPR031732">
    <property type="entry name" value="DUF4729"/>
</dbReference>
<name>A0ABM1M4T2_NICVS</name>
<feature type="domain" description="DUF4729" evidence="1">
    <location>
        <begin position="210"/>
        <end position="268"/>
    </location>
</feature>
<proteinExistence type="predicted"/>
<protein>
    <submittedName>
        <fullName evidence="3">Uncharacterized protein LOC108557543</fullName>
    </submittedName>
</protein>
<dbReference type="Proteomes" id="UP000695000">
    <property type="component" value="Unplaced"/>
</dbReference>
<keyword evidence="2" id="KW-1185">Reference proteome</keyword>
<evidence type="ECO:0000313" key="2">
    <source>
        <dbReference type="Proteomes" id="UP000695000"/>
    </source>
</evidence>
<dbReference type="RefSeq" id="XP_017769582.1">
    <property type="nucleotide sequence ID" value="XM_017914093.1"/>
</dbReference>
<dbReference type="Pfam" id="PF15866">
    <property type="entry name" value="DUF4729"/>
    <property type="match status" value="1"/>
</dbReference>
<gene>
    <name evidence="3" type="primary">LOC108557543</name>
</gene>
<evidence type="ECO:0000259" key="1">
    <source>
        <dbReference type="Pfam" id="PF15866"/>
    </source>
</evidence>
<organism evidence="2 3">
    <name type="scientific">Nicrophorus vespilloides</name>
    <name type="common">Boreal carrion beetle</name>
    <dbReference type="NCBI Taxonomy" id="110193"/>
    <lineage>
        <taxon>Eukaryota</taxon>
        <taxon>Metazoa</taxon>
        <taxon>Ecdysozoa</taxon>
        <taxon>Arthropoda</taxon>
        <taxon>Hexapoda</taxon>
        <taxon>Insecta</taxon>
        <taxon>Pterygota</taxon>
        <taxon>Neoptera</taxon>
        <taxon>Endopterygota</taxon>
        <taxon>Coleoptera</taxon>
        <taxon>Polyphaga</taxon>
        <taxon>Staphyliniformia</taxon>
        <taxon>Silphidae</taxon>
        <taxon>Nicrophorinae</taxon>
        <taxon>Nicrophorus</taxon>
    </lineage>
</organism>
<accession>A0ABM1M4T2</accession>
<evidence type="ECO:0000313" key="3">
    <source>
        <dbReference type="RefSeq" id="XP_017769582.1"/>
    </source>
</evidence>